<dbReference type="FunFam" id="1.20.1740.10:FF:000022">
    <property type="entry name" value="Bumetanide-sensitive na-k-cl cotransport protein"/>
    <property type="match status" value="1"/>
</dbReference>
<feature type="region of interest" description="Disordered" evidence="15">
    <location>
        <begin position="470"/>
        <end position="500"/>
    </location>
</feature>
<feature type="transmembrane region" description="Helical" evidence="16">
    <location>
        <begin position="924"/>
        <end position="943"/>
    </location>
</feature>
<evidence type="ECO:0000256" key="16">
    <source>
        <dbReference type="SAM" id="Phobius"/>
    </source>
</evidence>
<keyword evidence="10" id="KW-0406">Ion transport</keyword>
<dbReference type="GO" id="GO:0055078">
    <property type="term" value="P:sodium ion homeostasis"/>
    <property type="evidence" value="ECO:0007669"/>
    <property type="project" value="TreeGrafter"/>
</dbReference>
<feature type="compositionally biased region" description="Basic and acidic residues" evidence="15">
    <location>
        <begin position="161"/>
        <end position="217"/>
    </location>
</feature>
<feature type="domain" description="SLC12A transporter C-terminal" evidence="18">
    <location>
        <begin position="1014"/>
        <end position="1434"/>
    </location>
</feature>
<feature type="region of interest" description="Disordered" evidence="15">
    <location>
        <begin position="102"/>
        <end position="231"/>
    </location>
</feature>
<comment type="subcellular location">
    <subcellularLocation>
        <location evidence="1">Membrane</location>
        <topology evidence="1">Multi-pass membrane protein</topology>
    </subcellularLocation>
</comment>
<keyword evidence="12" id="KW-0325">Glycoprotein</keyword>
<feature type="transmembrane region" description="Helical" evidence="16">
    <location>
        <begin position="540"/>
        <end position="563"/>
    </location>
</feature>
<feature type="transmembrane region" description="Helical" evidence="16">
    <location>
        <begin position="747"/>
        <end position="767"/>
    </location>
</feature>
<feature type="compositionally biased region" description="Acidic residues" evidence="15">
    <location>
        <begin position="123"/>
        <end position="135"/>
    </location>
</feature>
<proteinExistence type="inferred from homology"/>
<dbReference type="Proteomes" id="UP000466442">
    <property type="component" value="Linkage Group LG16"/>
</dbReference>
<evidence type="ECO:0000256" key="10">
    <source>
        <dbReference type="ARBA" id="ARBA00023065"/>
    </source>
</evidence>
<evidence type="ECO:0000256" key="14">
    <source>
        <dbReference type="ARBA" id="ARBA00023214"/>
    </source>
</evidence>
<reference evidence="19" key="1">
    <citation type="journal article" date="2021" name="Mol. Ecol. Resour.">
        <title>Apolygus lucorum genome provides insights into omnivorousness and mesophyll feeding.</title>
        <authorList>
            <person name="Liu Y."/>
            <person name="Liu H."/>
            <person name="Wang H."/>
            <person name="Huang T."/>
            <person name="Liu B."/>
            <person name="Yang B."/>
            <person name="Yin L."/>
            <person name="Li B."/>
            <person name="Zhang Y."/>
            <person name="Zhang S."/>
            <person name="Jiang F."/>
            <person name="Zhang X."/>
            <person name="Ren Y."/>
            <person name="Wang B."/>
            <person name="Wang S."/>
            <person name="Lu Y."/>
            <person name="Wu K."/>
            <person name="Fan W."/>
            <person name="Wang G."/>
        </authorList>
    </citation>
    <scope>NUCLEOTIDE SEQUENCE</scope>
    <source>
        <strain evidence="19">12Hb</strain>
    </source>
</reference>
<feature type="compositionally biased region" description="Basic and acidic residues" evidence="15">
    <location>
        <begin position="102"/>
        <end position="113"/>
    </location>
</feature>
<keyword evidence="3" id="KW-0813">Transport</keyword>
<dbReference type="InterPro" id="IPR002443">
    <property type="entry name" value="SLC12A1/SLC12A2"/>
</dbReference>
<evidence type="ECO:0000256" key="8">
    <source>
        <dbReference type="ARBA" id="ARBA00022989"/>
    </source>
</evidence>
<feature type="domain" description="Amino acid permease/ SLC12A" evidence="17">
    <location>
        <begin position="512"/>
        <end position="1005"/>
    </location>
</feature>
<evidence type="ECO:0000256" key="6">
    <source>
        <dbReference type="ARBA" id="ARBA00022847"/>
    </source>
</evidence>
<accession>A0A8S9WPX7</accession>
<dbReference type="NCBIfam" id="TIGR00930">
    <property type="entry name" value="2a30"/>
    <property type="match status" value="1"/>
</dbReference>
<dbReference type="InterPro" id="IPR004841">
    <property type="entry name" value="AA-permease/SLC12A_dom"/>
</dbReference>
<evidence type="ECO:0000256" key="4">
    <source>
        <dbReference type="ARBA" id="ARBA00022538"/>
    </source>
</evidence>
<keyword evidence="11 16" id="KW-0472">Membrane</keyword>
<dbReference type="GO" id="GO:0008511">
    <property type="term" value="F:sodium:potassium:chloride symporter activity"/>
    <property type="evidence" value="ECO:0007669"/>
    <property type="project" value="TreeGrafter"/>
</dbReference>
<organism evidence="19 20">
    <name type="scientific">Apolygus lucorum</name>
    <name type="common">Small green plant bug</name>
    <name type="synonym">Lygocoris lucorum</name>
    <dbReference type="NCBI Taxonomy" id="248454"/>
    <lineage>
        <taxon>Eukaryota</taxon>
        <taxon>Metazoa</taxon>
        <taxon>Ecdysozoa</taxon>
        <taxon>Arthropoda</taxon>
        <taxon>Hexapoda</taxon>
        <taxon>Insecta</taxon>
        <taxon>Pterygota</taxon>
        <taxon>Neoptera</taxon>
        <taxon>Paraneoptera</taxon>
        <taxon>Hemiptera</taxon>
        <taxon>Heteroptera</taxon>
        <taxon>Panheteroptera</taxon>
        <taxon>Cimicomorpha</taxon>
        <taxon>Miridae</taxon>
        <taxon>Mirini</taxon>
        <taxon>Apolygus</taxon>
    </lineage>
</organism>
<keyword evidence="13" id="KW-0739">Sodium transport</keyword>
<evidence type="ECO:0000256" key="15">
    <source>
        <dbReference type="SAM" id="MobiDB-lite"/>
    </source>
</evidence>
<feature type="compositionally biased region" description="Basic and acidic residues" evidence="15">
    <location>
        <begin position="476"/>
        <end position="497"/>
    </location>
</feature>
<feature type="transmembrane region" description="Helical" evidence="16">
    <location>
        <begin position="507"/>
        <end position="528"/>
    </location>
</feature>
<keyword evidence="14" id="KW-0868">Chloride</keyword>
<evidence type="ECO:0000256" key="13">
    <source>
        <dbReference type="ARBA" id="ARBA00023201"/>
    </source>
</evidence>
<dbReference type="Gene3D" id="1.20.1740.10">
    <property type="entry name" value="Amino acid/polyamine transporter I"/>
    <property type="match status" value="1"/>
</dbReference>
<evidence type="ECO:0000259" key="18">
    <source>
        <dbReference type="Pfam" id="PF03522"/>
    </source>
</evidence>
<keyword evidence="8 16" id="KW-1133">Transmembrane helix</keyword>
<protein>
    <recommendedName>
        <fullName evidence="21">Amino acid permease/ SLC12A domain-containing protein</fullName>
    </recommendedName>
</protein>
<evidence type="ECO:0000313" key="19">
    <source>
        <dbReference type="EMBL" id="KAF6198703.1"/>
    </source>
</evidence>
<keyword evidence="4" id="KW-0633">Potassium transport</keyword>
<comment type="similarity">
    <text evidence="2">Belongs to the SLC12A transporter family.</text>
</comment>
<evidence type="ECO:0000259" key="17">
    <source>
        <dbReference type="Pfam" id="PF00324"/>
    </source>
</evidence>
<keyword evidence="6" id="KW-0769">Symport</keyword>
<evidence type="ECO:0000256" key="9">
    <source>
        <dbReference type="ARBA" id="ARBA00023053"/>
    </source>
</evidence>
<evidence type="ECO:0000256" key="11">
    <source>
        <dbReference type="ARBA" id="ARBA00023136"/>
    </source>
</evidence>
<dbReference type="PRINTS" id="PR01207">
    <property type="entry name" value="NAKCLTRNSPRT"/>
</dbReference>
<keyword evidence="7" id="KW-0630">Potassium</keyword>
<evidence type="ECO:0000256" key="12">
    <source>
        <dbReference type="ARBA" id="ARBA00023180"/>
    </source>
</evidence>
<dbReference type="InterPro" id="IPR018491">
    <property type="entry name" value="SLC12_C"/>
</dbReference>
<evidence type="ECO:0000256" key="2">
    <source>
        <dbReference type="ARBA" id="ARBA00010593"/>
    </source>
</evidence>
<evidence type="ECO:0000256" key="7">
    <source>
        <dbReference type="ARBA" id="ARBA00022958"/>
    </source>
</evidence>
<gene>
    <name evidence="19" type="ORF">GE061_008455</name>
</gene>
<feature type="transmembrane region" description="Helical" evidence="16">
    <location>
        <begin position="812"/>
        <end position="833"/>
    </location>
</feature>
<dbReference type="GO" id="GO:0006884">
    <property type="term" value="P:cell volume homeostasis"/>
    <property type="evidence" value="ECO:0007669"/>
    <property type="project" value="TreeGrafter"/>
</dbReference>
<feature type="transmembrane region" description="Helical" evidence="16">
    <location>
        <begin position="586"/>
        <end position="610"/>
    </location>
</feature>
<evidence type="ECO:0000256" key="1">
    <source>
        <dbReference type="ARBA" id="ARBA00004141"/>
    </source>
</evidence>
<dbReference type="GO" id="GO:0016020">
    <property type="term" value="C:membrane"/>
    <property type="evidence" value="ECO:0007669"/>
    <property type="project" value="UniProtKB-SubCell"/>
</dbReference>
<feature type="transmembrane region" description="Helical" evidence="16">
    <location>
        <begin position="657"/>
        <end position="678"/>
    </location>
</feature>
<dbReference type="Pfam" id="PF00324">
    <property type="entry name" value="AA_permease"/>
    <property type="match status" value="1"/>
</dbReference>
<evidence type="ECO:0000313" key="20">
    <source>
        <dbReference type="Proteomes" id="UP000466442"/>
    </source>
</evidence>
<keyword evidence="9" id="KW-0915">Sodium</keyword>
<dbReference type="GO" id="GO:1990573">
    <property type="term" value="P:potassium ion import across plasma membrane"/>
    <property type="evidence" value="ECO:0007669"/>
    <property type="project" value="TreeGrafter"/>
</dbReference>
<dbReference type="GO" id="GO:0055075">
    <property type="term" value="P:potassium ion homeostasis"/>
    <property type="evidence" value="ECO:0007669"/>
    <property type="project" value="TreeGrafter"/>
</dbReference>
<evidence type="ECO:0008006" key="21">
    <source>
        <dbReference type="Google" id="ProtNLM"/>
    </source>
</evidence>
<feature type="compositionally biased region" description="Polar residues" evidence="15">
    <location>
        <begin position="136"/>
        <end position="147"/>
    </location>
</feature>
<dbReference type="PANTHER" id="PTHR11827">
    <property type="entry name" value="SOLUTE CARRIER FAMILY 12, CATION COTRANSPORTERS"/>
    <property type="match status" value="1"/>
</dbReference>
<feature type="transmembrane region" description="Helical" evidence="16">
    <location>
        <begin position="894"/>
        <end position="912"/>
    </location>
</feature>
<feature type="transmembrane region" description="Helical" evidence="16">
    <location>
        <begin position="631"/>
        <end position="651"/>
    </location>
</feature>
<dbReference type="OrthoDB" id="2020542at2759"/>
<evidence type="ECO:0000256" key="5">
    <source>
        <dbReference type="ARBA" id="ARBA00022692"/>
    </source>
</evidence>
<dbReference type="EMBL" id="WIXP02000016">
    <property type="protein sequence ID" value="KAF6198703.1"/>
    <property type="molecule type" value="Genomic_DNA"/>
</dbReference>
<sequence>MMNSSFNTINKTLPKVTKQEAATGGSTSLTELDEMGQEDLKYLKCMKETLTAMLAATKKQPNISQIVKDGLNTMEEMCDALVTQEKRRTSVQKRLKAEVDKLTKWSPSKERSHGSRKRRKEDETDLSNSEEDCMETETSSHVVSDSDTAGVPFEKVKSRKGRQDLAKEAQRKAAREARRDADRIRRIKQQAEVEAQKKEADKKRKESEEKRRAEQDGRRKRKEAVKRDMQRNLKRSQALVIKVSDQISYAEVLQKLKDKVNPAEMNTEIRKIRRTGGGDVLLEVEPTSTISDAFKKAVENAVGEGLVKDLKPRASIEIRDLDPLTTAEENSPISGRYHTTFDFPYAEDKKNLHSWSRSPPPPPPGGGKKTDALSSVPRRLATLTVLPPGSDIRPLPTMSGRWNIGSGGGKSAKKELQGYDNPTLSVDGFYQNDTNLDISRKQRLSFSTLTQEALPRIDSYSNTNNFFGKRPSISDFHGEPRITETEEEAEKRKKEPTNDTPSHGIKLGWIQGVLIPCLLNIWGVMLFLRLAWVVGESGIFFSLVIIVISYIVCVITTLSLSAISTNGEVKGGGVYYIISRSLGPEFGASVGLILAFANAVAASLNTIGFCDSLNDLLREHDMKIIDGGVNDVRIVGVIAVFIMILICAVGMEWESKAQNFLIVIIVAAIFNFLVGAIMGPSDDSERAKGFEGMSAEVFKGNWGPKEGFDAKNFFNVFSIFFPSVTGIQAGANISGDLKDPASAIPKGTLLSLLISMISYALFVLFAGSSSLRNASGNLTEYNDGSFTECALTDTCAYGLKNDYTVMQLMSGWALLIYFGCWAATLSTALTNLLSVPRLIQALGIDHVYPGLIFFSKGYGKAGEPYRGYVLTFLISSAFIIIANLNLIAPLISNFYLASYALINFCTFHAALIRPLGWRPTFKYYNIWLSLLGAVMCIVIMFLIDWITSLVTMVIFFILYIVVVYRNPDANWGSSTQAQTYKTALLTVQKLIGSSDHVKNYQPQLLVLSGQPQDRPALVDLANLITKNNSLLVCAEVCPDRLFYKDKLGKVKKGYDWLNLKKIKGFFSVVQGLELEAAAVSMMQIAGVGKLRPNVLLMGYKSDWQKCSPAELNSYFSIMHEAFANRLAVAILRMPGGLDCSTPEKDKKSDLDQQLAQQVAIYDLGNSYPDLSTVKVDQLEPVVLATTSLTIAGSKEEIADDRPTIIKMHASDEPKDVLSAKKKNETNKILHKFPDGQILEKAVLERLTFFEKKYQRGRVDVWWLYDDGGLTILLPYILSTRPTFANCDMRIFALASKYQDLKTEEENMACLLHKFRIRYTSLTMINDIMEEPHQKTTKFFDDLIADFTSEWANDLHVSKEELEVLKEKTDRQLRLRELLQRHSKDSTFVVMSLPMPRKKQVPPPVYMAWLEVLTRDMPPFLLIRGNQAPVLTFYS</sequence>
<dbReference type="InterPro" id="IPR004842">
    <property type="entry name" value="SLC12A_fam"/>
</dbReference>
<feature type="region of interest" description="Disordered" evidence="15">
    <location>
        <begin position="351"/>
        <end position="374"/>
    </location>
</feature>
<feature type="transmembrane region" description="Helical" evidence="16">
    <location>
        <begin position="949"/>
        <end position="966"/>
    </location>
</feature>
<comment type="caution">
    <text evidence="19">The sequence shown here is derived from an EMBL/GenBank/DDBJ whole genome shotgun (WGS) entry which is preliminary data.</text>
</comment>
<keyword evidence="20" id="KW-1185">Reference proteome</keyword>
<feature type="transmembrane region" description="Helical" evidence="16">
    <location>
        <begin position="868"/>
        <end position="888"/>
    </location>
</feature>
<dbReference type="PANTHER" id="PTHR11827:SF48">
    <property type="entry name" value="GH09711P"/>
    <property type="match status" value="1"/>
</dbReference>
<name>A0A8S9WPX7_APOLU</name>
<keyword evidence="5 16" id="KW-0812">Transmembrane</keyword>
<dbReference type="Pfam" id="PF03522">
    <property type="entry name" value="SLC12"/>
    <property type="match status" value="1"/>
</dbReference>
<dbReference type="GO" id="GO:0055064">
    <property type="term" value="P:chloride ion homeostasis"/>
    <property type="evidence" value="ECO:0007669"/>
    <property type="project" value="TreeGrafter"/>
</dbReference>
<evidence type="ECO:0000256" key="3">
    <source>
        <dbReference type="ARBA" id="ARBA00022448"/>
    </source>
</evidence>